<evidence type="ECO:0000313" key="5">
    <source>
        <dbReference type="EMBL" id="QQB46575.1"/>
    </source>
</evidence>
<evidence type="ECO:0000259" key="4">
    <source>
        <dbReference type="PROSITE" id="PS51194"/>
    </source>
</evidence>
<dbReference type="GO" id="GO:0003676">
    <property type="term" value="F:nucleic acid binding"/>
    <property type="evidence" value="ECO:0007669"/>
    <property type="project" value="InterPro"/>
</dbReference>
<dbReference type="AlphaFoldDB" id="A0A7T4JV79"/>
<dbReference type="GO" id="GO:0043138">
    <property type="term" value="F:3'-5' DNA helicase activity"/>
    <property type="evidence" value="ECO:0007669"/>
    <property type="project" value="TreeGrafter"/>
</dbReference>
<keyword evidence="5" id="KW-0347">Helicase</keyword>
<keyword evidence="1" id="KW-0547">Nucleotide-binding</keyword>
<dbReference type="InterPro" id="IPR011545">
    <property type="entry name" value="DEAD/DEAH_box_helicase_dom"/>
</dbReference>
<dbReference type="GeneID" id="92759105"/>
<dbReference type="Pfam" id="PF00271">
    <property type="entry name" value="Helicase_C"/>
    <property type="match status" value="1"/>
</dbReference>
<dbReference type="GO" id="GO:0006289">
    <property type="term" value="P:nucleotide-excision repair"/>
    <property type="evidence" value="ECO:0007669"/>
    <property type="project" value="TreeGrafter"/>
</dbReference>
<dbReference type="InterPro" id="IPR022307">
    <property type="entry name" value="Helicase_put_actinobac"/>
</dbReference>
<dbReference type="InterPro" id="IPR027417">
    <property type="entry name" value="P-loop_NTPase"/>
</dbReference>
<dbReference type="PANTHER" id="PTHR47957:SF3">
    <property type="entry name" value="ATP-DEPENDENT HELICASE HRQ1"/>
    <property type="match status" value="1"/>
</dbReference>
<protein>
    <submittedName>
        <fullName evidence="5">DEAD/DEAH box helicase</fullName>
    </submittedName>
</protein>
<dbReference type="PROSITE" id="PS51194">
    <property type="entry name" value="HELICASE_CTER"/>
    <property type="match status" value="1"/>
</dbReference>
<evidence type="ECO:0000313" key="7">
    <source>
        <dbReference type="Proteomes" id="UP000596145"/>
    </source>
</evidence>
<sequence length="742" mass="80640">MRFGEEIAAQLTNALGKEHVEHLRITPARAATFAPYPAWVDPGLREFLTERGITRLFSHQADAATAAHDGENVVISTGTSSGKSLAYLLPILTRMAKQEGATALYLTPTKALATDQIRNVNAIIRGAGISGVNPNAYDGDTPQEVRRAVREMSRFIFTNPDMLHQAILPDHARWSRFLRRLAFVVIDECHSYRGVFGAHMSQVMWRFQRLLAHYGATPVFIAASATAADPGAHAARLLGVPVRAITRDGAPRGERTTILWTPGEETSATTEAAHIMSVLLSEGLRTLTFVRSRRAAETVAMQCGEELLRSGRTEEAKRVAAYRAGYLAEDRRRLERQLDTGEIIGLATTNALELGIDVGGLDAVITTGFPGTIASFTQQAGRAGRRGQGALSVFVARDEPMDQYLVHHPEALLDKPIERFAFNPANPYVVEPHLACAAAEKPLTAEEIGDFSPAGLVRRGNGLYYPEPGLHPHQDVHLRGGGNQVTIVDAQDGRLLGTIDESRAKSELHPGAIYLHQGRPYVSEELVDDIALVSPTHADFSTMTLSETDIEILRTVEERRRPGISVQLNEVEVTEQVTGFIRRHRSGEILGQESLHLPPDVLTTRAVTYTIDPVLLEAVGLTPADWPGALHAAEHAAIGILPLIATCDRWDLGGLSTADHPDTMLPTVFVYDGYPGGAGFADCGFELFDDWITATYDTIDSCDCESGCPSCIISPKCGNANEPLSKEGALRLLSILRTQDEG</sequence>
<feature type="domain" description="Helicase ATP-binding" evidence="3">
    <location>
        <begin position="64"/>
        <end position="245"/>
    </location>
</feature>
<dbReference type="InterPro" id="IPR055227">
    <property type="entry name" value="HRQ1_WHD"/>
</dbReference>
<dbReference type="PANTHER" id="PTHR47957">
    <property type="entry name" value="ATP-DEPENDENT HELICASE HRQ1"/>
    <property type="match status" value="1"/>
</dbReference>
<dbReference type="NCBIfam" id="TIGR03817">
    <property type="entry name" value="DECH_helic"/>
    <property type="match status" value="1"/>
</dbReference>
<dbReference type="EMBL" id="CP066007">
    <property type="protein sequence ID" value="QQB46575.1"/>
    <property type="molecule type" value="Genomic_DNA"/>
</dbReference>
<dbReference type="SMART" id="SM00487">
    <property type="entry name" value="DEXDc"/>
    <property type="match status" value="1"/>
</dbReference>
<dbReference type="Gene3D" id="3.40.50.300">
    <property type="entry name" value="P-loop containing nucleotide triphosphate hydrolases"/>
    <property type="match status" value="2"/>
</dbReference>
<dbReference type="SUPFAM" id="SSF52540">
    <property type="entry name" value="P-loop containing nucleoside triphosphate hydrolases"/>
    <property type="match status" value="1"/>
</dbReference>
<dbReference type="Pfam" id="PF09369">
    <property type="entry name" value="MZB"/>
    <property type="match status" value="1"/>
</dbReference>
<keyword evidence="2" id="KW-0067">ATP-binding</keyword>
<evidence type="ECO:0000256" key="1">
    <source>
        <dbReference type="ARBA" id="ARBA00022741"/>
    </source>
</evidence>
<organism evidence="5 7">
    <name type="scientific">Corynebacterium glucuronolyticum</name>
    <dbReference type="NCBI Taxonomy" id="39791"/>
    <lineage>
        <taxon>Bacteria</taxon>
        <taxon>Bacillati</taxon>
        <taxon>Actinomycetota</taxon>
        <taxon>Actinomycetes</taxon>
        <taxon>Mycobacteriales</taxon>
        <taxon>Corynebacteriaceae</taxon>
        <taxon>Corynebacterium</taxon>
    </lineage>
</organism>
<gene>
    <name evidence="5" type="ORF">I6I10_01055</name>
    <name evidence="6" type="ORF">I6J21_01985</name>
</gene>
<dbReference type="InterPro" id="IPR014001">
    <property type="entry name" value="Helicase_ATP-bd"/>
</dbReference>
<dbReference type="Pfam" id="PF22982">
    <property type="entry name" value="WHD_HRQ1"/>
    <property type="match status" value="1"/>
</dbReference>
<evidence type="ECO:0000259" key="3">
    <source>
        <dbReference type="PROSITE" id="PS51192"/>
    </source>
</evidence>
<dbReference type="CDD" id="cd18797">
    <property type="entry name" value="SF2_C_Hrq"/>
    <property type="match status" value="1"/>
</dbReference>
<accession>A0A7T4JV79</accession>
<dbReference type="CDD" id="cd17923">
    <property type="entry name" value="DEXHc_Hrq1-like"/>
    <property type="match status" value="1"/>
</dbReference>
<dbReference type="InterPro" id="IPR018973">
    <property type="entry name" value="MZB"/>
</dbReference>
<dbReference type="Proteomes" id="UP000617681">
    <property type="component" value="Chromosome"/>
</dbReference>
<dbReference type="GO" id="GO:0036297">
    <property type="term" value="P:interstrand cross-link repair"/>
    <property type="evidence" value="ECO:0007669"/>
    <property type="project" value="TreeGrafter"/>
</dbReference>
<dbReference type="GO" id="GO:0005524">
    <property type="term" value="F:ATP binding"/>
    <property type="evidence" value="ECO:0007669"/>
    <property type="project" value="UniProtKB-KW"/>
</dbReference>
<dbReference type="OrthoDB" id="143059at2"/>
<dbReference type="RefSeq" id="WP_005394689.1">
    <property type="nucleotide sequence ID" value="NZ_CP066007.1"/>
</dbReference>
<dbReference type="EMBL" id="CP069534">
    <property type="protein sequence ID" value="QRP70956.1"/>
    <property type="molecule type" value="Genomic_DNA"/>
</dbReference>
<dbReference type="SMART" id="SM00490">
    <property type="entry name" value="HELICc"/>
    <property type="match status" value="1"/>
</dbReference>
<dbReference type="InterPro" id="IPR001650">
    <property type="entry name" value="Helicase_C-like"/>
</dbReference>
<evidence type="ECO:0000256" key="2">
    <source>
        <dbReference type="ARBA" id="ARBA00022840"/>
    </source>
</evidence>
<dbReference type="Proteomes" id="UP000596145">
    <property type="component" value="Chromosome"/>
</dbReference>
<proteinExistence type="predicted"/>
<dbReference type="PROSITE" id="PS51192">
    <property type="entry name" value="HELICASE_ATP_BIND_1"/>
    <property type="match status" value="1"/>
</dbReference>
<reference evidence="5 7" key="1">
    <citation type="submission" date="2020-12" db="EMBL/GenBank/DDBJ databases">
        <title>FDA dAtabase for Regulatory Grade micrObial Sequences (FDA-ARGOS): Supporting development and validation of Infectious Disease Dx tests.</title>
        <authorList>
            <person name="Sproer C."/>
            <person name="Gronow S."/>
            <person name="Severitt S."/>
            <person name="Schroder I."/>
            <person name="Tallon L."/>
            <person name="Sadzewicz L."/>
            <person name="Zhao X."/>
            <person name="Boylan J."/>
            <person name="Ott S."/>
            <person name="Bowen H."/>
            <person name="Vavikolanu K."/>
            <person name="Mehta A."/>
            <person name="Aluvathingal J."/>
            <person name="Nadendla S."/>
            <person name="Lowell S."/>
            <person name="Myers T."/>
            <person name="Yan Y."/>
            <person name="Sichtig H."/>
        </authorList>
    </citation>
    <scope>NUCLEOTIDE SEQUENCE [LARGE SCALE GENOMIC DNA]</scope>
    <source>
        <strain evidence="5 7">FDAARGOS_1053</strain>
        <strain evidence="6">FDAARGOS_1191</strain>
    </source>
</reference>
<feature type="domain" description="Helicase C-terminal" evidence="4">
    <location>
        <begin position="271"/>
        <end position="428"/>
    </location>
</feature>
<evidence type="ECO:0000313" key="6">
    <source>
        <dbReference type="EMBL" id="QRP70956.1"/>
    </source>
</evidence>
<keyword evidence="5" id="KW-0378">Hydrolase</keyword>
<dbReference type="Pfam" id="PF00270">
    <property type="entry name" value="DEAD"/>
    <property type="match status" value="1"/>
</dbReference>
<name>A0A7T4JV79_9CORY</name>